<dbReference type="SUPFAM" id="SSF101898">
    <property type="entry name" value="NHL repeat"/>
    <property type="match status" value="1"/>
</dbReference>
<organism evidence="12 13">
    <name type="scientific">Stylophora pistillata</name>
    <name type="common">Smooth cauliflower coral</name>
    <dbReference type="NCBI Taxonomy" id="50429"/>
    <lineage>
        <taxon>Eukaryota</taxon>
        <taxon>Metazoa</taxon>
        <taxon>Cnidaria</taxon>
        <taxon>Anthozoa</taxon>
        <taxon>Hexacorallia</taxon>
        <taxon>Scleractinia</taxon>
        <taxon>Astrocoeniina</taxon>
        <taxon>Pocilloporidae</taxon>
        <taxon>Stylophora</taxon>
    </lineage>
</organism>
<dbReference type="PROSITE" id="PS51257">
    <property type="entry name" value="PROKAR_LIPOPROTEIN"/>
    <property type="match status" value="1"/>
</dbReference>
<evidence type="ECO:0000256" key="1">
    <source>
        <dbReference type="ARBA" id="ARBA00022723"/>
    </source>
</evidence>
<feature type="repeat" description="NHL" evidence="7">
    <location>
        <begin position="405"/>
        <end position="448"/>
    </location>
</feature>
<evidence type="ECO:0000313" key="12">
    <source>
        <dbReference type="EMBL" id="PFX12755.1"/>
    </source>
</evidence>
<evidence type="ECO:0000256" key="8">
    <source>
        <dbReference type="SAM" id="Coils"/>
    </source>
</evidence>
<feature type="domain" description="B box-type" evidence="11">
    <location>
        <begin position="69"/>
        <end position="112"/>
    </location>
</feature>
<dbReference type="InterPro" id="IPR050952">
    <property type="entry name" value="TRIM-NHL_E3_ligases"/>
</dbReference>
<feature type="transmembrane region" description="Helical" evidence="10">
    <location>
        <begin position="21"/>
        <end position="41"/>
    </location>
</feature>
<keyword evidence="10" id="KW-0472">Membrane</keyword>
<dbReference type="PANTHER" id="PTHR24104">
    <property type="entry name" value="E3 UBIQUITIN-PROTEIN LIGASE NHLRC1-RELATED"/>
    <property type="match status" value="1"/>
</dbReference>
<dbReference type="PROSITE" id="PS51125">
    <property type="entry name" value="NHL"/>
    <property type="match status" value="3"/>
</dbReference>
<dbReference type="PROSITE" id="PS50194">
    <property type="entry name" value="FILAMIN_REPEAT"/>
    <property type="match status" value="1"/>
</dbReference>
<keyword evidence="1" id="KW-0479">Metal-binding</keyword>
<dbReference type="SUPFAM" id="SSF57845">
    <property type="entry name" value="B-box zinc-binding domain"/>
    <property type="match status" value="1"/>
</dbReference>
<keyword evidence="10" id="KW-1133">Transmembrane helix</keyword>
<dbReference type="EMBL" id="LSMT01001203">
    <property type="protein sequence ID" value="PFX12755.1"/>
    <property type="molecule type" value="Genomic_DNA"/>
</dbReference>
<evidence type="ECO:0000256" key="3">
    <source>
        <dbReference type="ARBA" id="ARBA00022771"/>
    </source>
</evidence>
<feature type="repeat" description="Filamin" evidence="6">
    <location>
        <begin position="199"/>
        <end position="302"/>
    </location>
</feature>
<dbReference type="SMART" id="SM00557">
    <property type="entry name" value="IG_FLMN"/>
    <property type="match status" value="1"/>
</dbReference>
<keyword evidence="2" id="KW-0677">Repeat</keyword>
<feature type="repeat" description="NHL" evidence="7">
    <location>
        <begin position="357"/>
        <end position="400"/>
    </location>
</feature>
<dbReference type="SMART" id="SM00336">
    <property type="entry name" value="BBOX"/>
    <property type="match status" value="1"/>
</dbReference>
<accession>A0A2B4R900</accession>
<evidence type="ECO:0000256" key="5">
    <source>
        <dbReference type="PROSITE-ProRule" id="PRU00024"/>
    </source>
</evidence>
<dbReference type="Gene3D" id="3.30.160.60">
    <property type="entry name" value="Classic Zinc Finger"/>
    <property type="match status" value="1"/>
</dbReference>
<comment type="caution">
    <text evidence="12">The sequence shown here is derived from an EMBL/GenBank/DDBJ whole genome shotgun (WGS) entry which is preliminary data.</text>
</comment>
<sequence>MYWPLKNAKPAKLDVEIVKRKAPGVVTVFIVACFGVMSASLDITSFKAKKITVSWRSKNFKKRTEDVIKRPLYCSKQRHEKEELKYFCKNCETAACQSCVLIDHAGHAITHLEEEAEKQKLEMKSLIKTQRRDLQEEINTMGRLNEDCAKLIQQSNDIKREVQTFVDNLIATIEAKKQNIFTATVNTINAEEIGTLQMESRTKASQSIADGKGLKESIAFHEAQFTLTTSNFEGKECYNKRDNVTVEIRDEQGRDCATDLRITDNKDGLYQISYSARNEGRCEVTVKVNGEHVRGSQFFVLVKPFQFRPVLSFGEAGSTLGKFDWPWGVTVNARNEIAVTDKNNDRVQIFSSEGKYLRSFGKVGDKAGEFNKPRGITFHSNGKIFVADSFNHRIQIFEEAKNEPVGSFGSKGNHDSQLKSPMGSSVDSDGNIIVADAGNKLIKIFSPDGKFLRKIGGKGSFTLPFHCIQYDRYRTVSDSRDQCIKVFDRNGKF</sequence>
<keyword evidence="10" id="KW-0812">Transmembrane</keyword>
<dbReference type="Proteomes" id="UP000225706">
    <property type="component" value="Unassembled WGS sequence"/>
</dbReference>
<dbReference type="GO" id="GO:0008270">
    <property type="term" value="F:zinc ion binding"/>
    <property type="evidence" value="ECO:0007669"/>
    <property type="project" value="UniProtKB-KW"/>
</dbReference>
<gene>
    <name evidence="12" type="primary">trim71</name>
    <name evidence="12" type="ORF">AWC38_SpisGene23238</name>
</gene>
<dbReference type="InterPro" id="IPR017868">
    <property type="entry name" value="Filamin/ABP280_repeat-like"/>
</dbReference>
<dbReference type="AlphaFoldDB" id="A0A2B4R900"/>
<dbReference type="Pfam" id="PF01436">
    <property type="entry name" value="NHL"/>
    <property type="match status" value="2"/>
</dbReference>
<dbReference type="InterPro" id="IPR013783">
    <property type="entry name" value="Ig-like_fold"/>
</dbReference>
<protein>
    <submittedName>
        <fullName evidence="12">E3 ubiquitin-protein ligase TRIM71</fullName>
    </submittedName>
</protein>
<dbReference type="InterPro" id="IPR011042">
    <property type="entry name" value="6-blade_b-propeller_TolB-like"/>
</dbReference>
<evidence type="ECO:0000259" key="11">
    <source>
        <dbReference type="PROSITE" id="PS50119"/>
    </source>
</evidence>
<dbReference type="Pfam" id="PF00630">
    <property type="entry name" value="Filamin"/>
    <property type="match status" value="1"/>
</dbReference>
<dbReference type="InterPro" id="IPR001258">
    <property type="entry name" value="NHL_repeat"/>
</dbReference>
<proteinExistence type="predicted"/>
<dbReference type="InterPro" id="IPR000315">
    <property type="entry name" value="Znf_B-box"/>
</dbReference>
<evidence type="ECO:0000256" key="9">
    <source>
        <dbReference type="SAM" id="MobiDB-lite"/>
    </source>
</evidence>
<keyword evidence="4" id="KW-0862">Zinc</keyword>
<dbReference type="Gene3D" id="2.120.10.30">
    <property type="entry name" value="TolB, C-terminal domain"/>
    <property type="match status" value="1"/>
</dbReference>
<evidence type="ECO:0000256" key="6">
    <source>
        <dbReference type="PROSITE-ProRule" id="PRU00087"/>
    </source>
</evidence>
<evidence type="ECO:0000313" key="13">
    <source>
        <dbReference type="Proteomes" id="UP000225706"/>
    </source>
</evidence>
<dbReference type="GO" id="GO:0000932">
    <property type="term" value="C:P-body"/>
    <property type="evidence" value="ECO:0007669"/>
    <property type="project" value="UniProtKB-SubCell"/>
</dbReference>
<evidence type="ECO:0000256" key="4">
    <source>
        <dbReference type="ARBA" id="ARBA00022833"/>
    </source>
</evidence>
<dbReference type="Pfam" id="PF00643">
    <property type="entry name" value="zf-B_box"/>
    <property type="match status" value="1"/>
</dbReference>
<keyword evidence="8" id="KW-0175">Coiled coil</keyword>
<feature type="repeat" description="NHL" evidence="7">
    <location>
        <begin position="310"/>
        <end position="353"/>
    </location>
</feature>
<dbReference type="InterPro" id="IPR014756">
    <property type="entry name" value="Ig_E-set"/>
</dbReference>
<evidence type="ECO:0000256" key="7">
    <source>
        <dbReference type="PROSITE-ProRule" id="PRU00504"/>
    </source>
</evidence>
<evidence type="ECO:0000256" key="10">
    <source>
        <dbReference type="SAM" id="Phobius"/>
    </source>
</evidence>
<feature type="coiled-coil region" evidence="8">
    <location>
        <begin position="109"/>
        <end position="161"/>
    </location>
</feature>
<dbReference type="SUPFAM" id="SSF81296">
    <property type="entry name" value="E set domains"/>
    <property type="match status" value="1"/>
</dbReference>
<dbReference type="PROSITE" id="PS50119">
    <property type="entry name" value="ZF_BBOX"/>
    <property type="match status" value="1"/>
</dbReference>
<feature type="region of interest" description="Disordered" evidence="9">
    <location>
        <begin position="405"/>
        <end position="424"/>
    </location>
</feature>
<reference evidence="13" key="1">
    <citation type="journal article" date="2017" name="bioRxiv">
        <title>Comparative analysis of the genomes of Stylophora pistillata and Acropora digitifera provides evidence for extensive differences between species of corals.</title>
        <authorList>
            <person name="Voolstra C.R."/>
            <person name="Li Y."/>
            <person name="Liew Y.J."/>
            <person name="Baumgarten S."/>
            <person name="Zoccola D."/>
            <person name="Flot J.-F."/>
            <person name="Tambutte S."/>
            <person name="Allemand D."/>
            <person name="Aranda M."/>
        </authorList>
    </citation>
    <scope>NUCLEOTIDE SEQUENCE [LARGE SCALE GENOMIC DNA]</scope>
</reference>
<name>A0A2B4R900_STYPI</name>
<dbReference type="Gene3D" id="2.60.40.10">
    <property type="entry name" value="Immunoglobulins"/>
    <property type="match status" value="1"/>
</dbReference>
<evidence type="ECO:0000256" key="2">
    <source>
        <dbReference type="ARBA" id="ARBA00022737"/>
    </source>
</evidence>
<keyword evidence="3 5" id="KW-0863">Zinc-finger</keyword>
<dbReference type="OrthoDB" id="5980183at2759"/>
<keyword evidence="13" id="KW-1185">Reference proteome</keyword>
<dbReference type="InterPro" id="IPR001298">
    <property type="entry name" value="Filamin/ABP280_rpt"/>
</dbReference>
<dbReference type="GO" id="GO:0003723">
    <property type="term" value="F:RNA binding"/>
    <property type="evidence" value="ECO:0007669"/>
    <property type="project" value="UniProtKB-KW"/>
</dbReference>
<dbReference type="PANTHER" id="PTHR24104:SF25">
    <property type="entry name" value="PROTEIN LIN-41"/>
    <property type="match status" value="1"/>
</dbReference>